<dbReference type="Proteomes" id="UP001213681">
    <property type="component" value="Unassembled WGS sequence"/>
</dbReference>
<organism evidence="2 3">
    <name type="scientific">Penicillium daleae</name>
    <dbReference type="NCBI Taxonomy" id="63821"/>
    <lineage>
        <taxon>Eukaryota</taxon>
        <taxon>Fungi</taxon>
        <taxon>Dikarya</taxon>
        <taxon>Ascomycota</taxon>
        <taxon>Pezizomycotina</taxon>
        <taxon>Eurotiomycetes</taxon>
        <taxon>Eurotiomycetidae</taxon>
        <taxon>Eurotiales</taxon>
        <taxon>Aspergillaceae</taxon>
        <taxon>Penicillium</taxon>
    </lineage>
</organism>
<proteinExistence type="predicted"/>
<gene>
    <name evidence="2" type="ORF">N7458_006877</name>
</gene>
<reference evidence="2" key="2">
    <citation type="journal article" date="2023" name="IMA Fungus">
        <title>Comparative genomic study of the Penicillium genus elucidates a diverse pangenome and 15 lateral gene transfer events.</title>
        <authorList>
            <person name="Petersen C."/>
            <person name="Sorensen T."/>
            <person name="Nielsen M.R."/>
            <person name="Sondergaard T.E."/>
            <person name="Sorensen J.L."/>
            <person name="Fitzpatrick D.A."/>
            <person name="Frisvad J.C."/>
            <person name="Nielsen K.L."/>
        </authorList>
    </citation>
    <scope>NUCLEOTIDE SEQUENCE</scope>
    <source>
        <strain evidence="2">IBT 16125</strain>
    </source>
</reference>
<dbReference type="RefSeq" id="XP_056765963.1">
    <property type="nucleotide sequence ID" value="XM_056910259.1"/>
</dbReference>
<evidence type="ECO:0000313" key="3">
    <source>
        <dbReference type="Proteomes" id="UP001213681"/>
    </source>
</evidence>
<dbReference type="AlphaFoldDB" id="A0AAD6C7X1"/>
<evidence type="ECO:0000313" key="2">
    <source>
        <dbReference type="EMBL" id="KAJ5450428.1"/>
    </source>
</evidence>
<accession>A0AAD6C7X1</accession>
<keyword evidence="3" id="KW-1185">Reference proteome</keyword>
<evidence type="ECO:0000256" key="1">
    <source>
        <dbReference type="SAM" id="MobiDB-lite"/>
    </source>
</evidence>
<comment type="caution">
    <text evidence="2">The sequence shown here is derived from an EMBL/GenBank/DDBJ whole genome shotgun (WGS) entry which is preliminary data.</text>
</comment>
<name>A0AAD6C7X1_9EURO</name>
<dbReference type="GeneID" id="81600502"/>
<dbReference type="EMBL" id="JAPVEA010000006">
    <property type="protein sequence ID" value="KAJ5450428.1"/>
    <property type="molecule type" value="Genomic_DNA"/>
</dbReference>
<feature type="region of interest" description="Disordered" evidence="1">
    <location>
        <begin position="1"/>
        <end position="27"/>
    </location>
</feature>
<reference evidence="2" key="1">
    <citation type="submission" date="2022-12" db="EMBL/GenBank/DDBJ databases">
        <authorList>
            <person name="Petersen C."/>
        </authorList>
    </citation>
    <scope>NUCLEOTIDE SEQUENCE</scope>
    <source>
        <strain evidence="2">IBT 16125</strain>
    </source>
</reference>
<sequence>MQVGEAVMQRREGNKFEGCSGRSGKGNIDPGRVARTDLAMVDWTTLHGSERLGGGWSILGAALNLDAGTSPNIMADFCLLIGTQLVEPGANPITDLLVVKVLVDRCVFQGLSKGLSKDSQFVFGEFEQAAEGLAFAGAEVQADKSH</sequence>
<protein>
    <submittedName>
        <fullName evidence="2">Uncharacterized protein</fullName>
    </submittedName>
</protein>